<evidence type="ECO:0000313" key="2">
    <source>
        <dbReference type="Proteomes" id="UP001152531"/>
    </source>
</evidence>
<reference evidence="1" key="1">
    <citation type="submission" date="2022-06" db="EMBL/GenBank/DDBJ databases">
        <authorList>
            <person name="Legras J.-L."/>
            <person name="Devillers H."/>
            <person name="Grondin C."/>
        </authorList>
    </citation>
    <scope>NUCLEOTIDE SEQUENCE</scope>
    <source>
        <strain evidence="1">CLIB 1444</strain>
    </source>
</reference>
<comment type="caution">
    <text evidence="1">The sequence shown here is derived from an EMBL/GenBank/DDBJ whole genome shotgun (WGS) entry which is preliminary data.</text>
</comment>
<proteinExistence type="predicted"/>
<evidence type="ECO:0000313" key="1">
    <source>
        <dbReference type="EMBL" id="CAH6720521.1"/>
    </source>
</evidence>
<dbReference type="EMBL" id="CALSDN010000004">
    <property type="protein sequence ID" value="CAH6720521.1"/>
    <property type="molecule type" value="Genomic_DNA"/>
</dbReference>
<organism evidence="1 2">
    <name type="scientific">[Candida] jaroonii</name>
    <dbReference type="NCBI Taxonomy" id="467808"/>
    <lineage>
        <taxon>Eukaryota</taxon>
        <taxon>Fungi</taxon>
        <taxon>Dikarya</taxon>
        <taxon>Ascomycota</taxon>
        <taxon>Saccharomycotina</taxon>
        <taxon>Pichiomycetes</taxon>
        <taxon>Debaryomycetaceae</taxon>
        <taxon>Yamadazyma</taxon>
    </lineage>
</organism>
<name>A0ACA9Y6L7_9ASCO</name>
<sequence length="372" mass="41430">MNNYFTNTHGGPPPQSNPLSFPSYNSSQITPRIHEKPTNPTPLSNLKHRLPLPQESQHHQHGSLQHPNHHKALPTQLHTSSANNSGNGSVMSSLPPPSTSETTTKPDSDGIDTDKPKRERKNRPGQRFGAKKKSWVWSWFIQDTTNPNIAACDYCGKVITRLPSDKGSPKKLSEHLKTHKLDKESINHTRQIPIDGNGVTYHGNGNGTSINFDNYQNKPQPQSPPLGPMTIAGVSMGNTGIALDRPELRTSISSIDSINTKSKPEINYVNQRRYLSADFDNSPYTPMKFQKHLLEFLSENKLSINAIKSHSFQQLVYDLRSDSMVDLSEITGLFSTLLEASRSENQNNSLPIEEVNLAQNLAQTVERKETTS</sequence>
<gene>
    <name evidence="1" type="ORF">CLIB1444_04S01926</name>
</gene>
<protein>
    <submittedName>
        <fullName evidence="1">Uncharacterized protein</fullName>
    </submittedName>
</protein>
<dbReference type="Proteomes" id="UP001152531">
    <property type="component" value="Unassembled WGS sequence"/>
</dbReference>
<accession>A0ACA9Y6L7</accession>
<keyword evidence="2" id="KW-1185">Reference proteome</keyword>